<organism evidence="2 3">
    <name type="scientific">Trichuris muris</name>
    <name type="common">Mouse whipworm</name>
    <dbReference type="NCBI Taxonomy" id="70415"/>
    <lineage>
        <taxon>Eukaryota</taxon>
        <taxon>Metazoa</taxon>
        <taxon>Ecdysozoa</taxon>
        <taxon>Nematoda</taxon>
        <taxon>Enoplea</taxon>
        <taxon>Dorylaimia</taxon>
        <taxon>Trichinellida</taxon>
        <taxon>Trichuridae</taxon>
        <taxon>Trichuris</taxon>
    </lineage>
</organism>
<dbReference type="Proteomes" id="UP000046395">
    <property type="component" value="Unassembled WGS sequence"/>
</dbReference>
<feature type="region of interest" description="Disordered" evidence="1">
    <location>
        <begin position="1"/>
        <end position="21"/>
    </location>
</feature>
<feature type="compositionally biased region" description="Polar residues" evidence="1">
    <location>
        <begin position="136"/>
        <end position="148"/>
    </location>
</feature>
<name>A0A5S6QYM5_TRIMR</name>
<evidence type="ECO:0000313" key="2">
    <source>
        <dbReference type="Proteomes" id="UP000046395"/>
    </source>
</evidence>
<protein>
    <submittedName>
        <fullName evidence="3">Uncharacterized protein</fullName>
    </submittedName>
</protein>
<feature type="compositionally biased region" description="Basic and acidic residues" evidence="1">
    <location>
        <begin position="178"/>
        <end position="190"/>
    </location>
</feature>
<accession>A0A5S6QYM5</accession>
<sequence>MEASRAASKAQSEGWSRPTLAAKQQLPGKAIRYQSGGTQLPKLASLRLMEAPAAPLHMAGSRWAQREECAPAVNLCKFPRATASAGSERTTRAPLPPDVERGAPSEPLAKRRRGARDFWLAAKGGRPGELAEQRNDATPSGQQGSANAGTGRPNGCVVTSGHPPRAARYNGQGQRISPPDKTKRAQRRDHSLNAPNFIREANRLDRCRTTGCLVYKHMRARREGRLRIA</sequence>
<dbReference type="AlphaFoldDB" id="A0A5S6QYM5"/>
<dbReference type="WBParaSite" id="TMUE_3000012243.1">
    <property type="protein sequence ID" value="TMUE_3000012243.1"/>
    <property type="gene ID" value="WBGene00301515"/>
</dbReference>
<evidence type="ECO:0000256" key="1">
    <source>
        <dbReference type="SAM" id="MobiDB-lite"/>
    </source>
</evidence>
<keyword evidence="2" id="KW-1185">Reference proteome</keyword>
<feature type="region of interest" description="Disordered" evidence="1">
    <location>
        <begin position="83"/>
        <end position="190"/>
    </location>
</feature>
<proteinExistence type="predicted"/>
<reference evidence="3" key="1">
    <citation type="submission" date="2019-12" db="UniProtKB">
        <authorList>
            <consortium name="WormBaseParasite"/>
        </authorList>
    </citation>
    <scope>IDENTIFICATION</scope>
</reference>
<evidence type="ECO:0000313" key="3">
    <source>
        <dbReference type="WBParaSite" id="TMUE_3000012243.1"/>
    </source>
</evidence>